<organism evidence="15 16">
    <name type="scientific">Salinibacterium xinjiangense</name>
    <dbReference type="NCBI Taxonomy" id="386302"/>
    <lineage>
        <taxon>Bacteria</taxon>
        <taxon>Bacillati</taxon>
        <taxon>Actinomycetota</taxon>
        <taxon>Actinomycetes</taxon>
        <taxon>Micrococcales</taxon>
        <taxon>Microbacteriaceae</taxon>
        <taxon>Salinibacterium</taxon>
    </lineage>
</organism>
<dbReference type="Pfam" id="PF13091">
    <property type="entry name" value="PLDc_2"/>
    <property type="match status" value="2"/>
</dbReference>
<comment type="subcellular location">
    <subcellularLocation>
        <location evidence="1">Cell membrane</location>
        <topology evidence="1">Multi-pass membrane protein</topology>
    </subcellularLocation>
</comment>
<dbReference type="EC" id="2.7.8.-" evidence="12"/>
<evidence type="ECO:0000256" key="10">
    <source>
        <dbReference type="ARBA" id="ARBA00023209"/>
    </source>
</evidence>
<dbReference type="RefSeq" id="WP_097061752.1">
    <property type="nucleotide sequence ID" value="NZ_BMLC01000004.1"/>
</dbReference>
<feature type="transmembrane region" description="Helical" evidence="13">
    <location>
        <begin position="45"/>
        <end position="66"/>
    </location>
</feature>
<dbReference type="InterPro" id="IPR027379">
    <property type="entry name" value="CLS_N"/>
</dbReference>
<evidence type="ECO:0000313" key="16">
    <source>
        <dbReference type="Proteomes" id="UP000219440"/>
    </source>
</evidence>
<keyword evidence="3" id="KW-0444">Lipid biosynthesis</keyword>
<proteinExistence type="predicted"/>
<evidence type="ECO:0000313" key="15">
    <source>
        <dbReference type="EMBL" id="SOE73075.1"/>
    </source>
</evidence>
<dbReference type="SUPFAM" id="SSF56024">
    <property type="entry name" value="Phospholipase D/nuclease"/>
    <property type="match status" value="2"/>
</dbReference>
<evidence type="ECO:0000256" key="2">
    <source>
        <dbReference type="ARBA" id="ARBA00022475"/>
    </source>
</evidence>
<reference evidence="15 16" key="1">
    <citation type="submission" date="2017-09" db="EMBL/GenBank/DDBJ databases">
        <authorList>
            <person name="Ehlers B."/>
            <person name="Leendertz F.H."/>
        </authorList>
    </citation>
    <scope>NUCLEOTIDE SEQUENCE [LARGE SCALE GENOMIC DNA]</scope>
    <source>
        <strain evidence="15 16">CGMCC 1.05381</strain>
    </source>
</reference>
<evidence type="ECO:0000256" key="1">
    <source>
        <dbReference type="ARBA" id="ARBA00004651"/>
    </source>
</evidence>
<evidence type="ECO:0000256" key="5">
    <source>
        <dbReference type="ARBA" id="ARBA00022692"/>
    </source>
</evidence>
<keyword evidence="5 13" id="KW-0812">Transmembrane</keyword>
<feature type="domain" description="PLD phosphodiesterase" evidence="14">
    <location>
        <begin position="404"/>
        <end position="431"/>
    </location>
</feature>
<evidence type="ECO:0000256" key="3">
    <source>
        <dbReference type="ARBA" id="ARBA00022516"/>
    </source>
</evidence>
<dbReference type="PANTHER" id="PTHR21248">
    <property type="entry name" value="CARDIOLIPIN SYNTHASE"/>
    <property type="match status" value="1"/>
</dbReference>
<dbReference type="PROSITE" id="PS50035">
    <property type="entry name" value="PLD"/>
    <property type="match status" value="2"/>
</dbReference>
<dbReference type="GO" id="GO:0005886">
    <property type="term" value="C:plasma membrane"/>
    <property type="evidence" value="ECO:0007669"/>
    <property type="project" value="UniProtKB-SubCell"/>
</dbReference>
<evidence type="ECO:0000256" key="11">
    <source>
        <dbReference type="ARBA" id="ARBA00023264"/>
    </source>
</evidence>
<protein>
    <recommendedName>
        <fullName evidence="12">Cardiolipin synthase</fullName>
        <ecNumber evidence="12">2.7.8.-</ecNumber>
    </recommendedName>
</protein>
<dbReference type="EMBL" id="OCST01000005">
    <property type="protein sequence ID" value="SOE73075.1"/>
    <property type="molecule type" value="Genomic_DNA"/>
</dbReference>
<dbReference type="PANTHER" id="PTHR21248:SF22">
    <property type="entry name" value="PHOSPHOLIPASE D"/>
    <property type="match status" value="1"/>
</dbReference>
<gene>
    <name evidence="15" type="ORF">SAMN06296378_2717</name>
</gene>
<dbReference type="SMART" id="SM00155">
    <property type="entry name" value="PLDc"/>
    <property type="match status" value="2"/>
</dbReference>
<evidence type="ECO:0000256" key="13">
    <source>
        <dbReference type="SAM" id="Phobius"/>
    </source>
</evidence>
<evidence type="ECO:0000256" key="6">
    <source>
        <dbReference type="ARBA" id="ARBA00022737"/>
    </source>
</evidence>
<keyword evidence="11" id="KW-1208">Phospholipid metabolism</keyword>
<dbReference type="CDD" id="cd09158">
    <property type="entry name" value="PLDc_EcCLS_like_2"/>
    <property type="match status" value="1"/>
</dbReference>
<dbReference type="Pfam" id="PF13396">
    <property type="entry name" value="PLDc_N"/>
    <property type="match status" value="1"/>
</dbReference>
<evidence type="ECO:0000259" key="14">
    <source>
        <dbReference type="PROSITE" id="PS50035"/>
    </source>
</evidence>
<dbReference type="GO" id="GO:0008808">
    <property type="term" value="F:cardiolipin synthase activity"/>
    <property type="evidence" value="ECO:0007669"/>
    <property type="project" value="UniProtKB-UniRule"/>
</dbReference>
<feature type="domain" description="PLD phosphodiesterase" evidence="14">
    <location>
        <begin position="223"/>
        <end position="250"/>
    </location>
</feature>
<evidence type="ECO:0000256" key="12">
    <source>
        <dbReference type="NCBIfam" id="TIGR04265"/>
    </source>
</evidence>
<dbReference type="InterPro" id="IPR025202">
    <property type="entry name" value="PLD-like_dom"/>
</dbReference>
<feature type="transmembrane region" description="Helical" evidence="13">
    <location>
        <begin position="12"/>
        <end position="33"/>
    </location>
</feature>
<dbReference type="GO" id="GO:0032049">
    <property type="term" value="P:cardiolipin biosynthetic process"/>
    <property type="evidence" value="ECO:0007669"/>
    <property type="project" value="UniProtKB-UniRule"/>
</dbReference>
<dbReference type="OrthoDB" id="9762009at2"/>
<evidence type="ECO:0000256" key="8">
    <source>
        <dbReference type="ARBA" id="ARBA00023098"/>
    </source>
</evidence>
<keyword evidence="6" id="KW-0677">Repeat</keyword>
<evidence type="ECO:0000256" key="4">
    <source>
        <dbReference type="ARBA" id="ARBA00022679"/>
    </source>
</evidence>
<name>A0A2C9A1X9_9MICO</name>
<dbReference type="InterPro" id="IPR001736">
    <property type="entry name" value="PLipase_D/transphosphatidylase"/>
</dbReference>
<sequence length="491" mass="55411">MDDVTSFVISNISVAGVLLVIDFVIRIVALVVVPRNRRPQTAMAWLLAIFFVPYVGVILFLIVGSARLPRGRRRKQAQINGYILETTEGFDLVQRDQPWPVWLEPIVELNRTLGAMPLVGGNKATLFSNNQETLDAMTEAIRGAKKSLHVEFYILLLDSTTAPFFDALEAAHKRGVVVRVLLDHLGNFQYPGYGRTKRRLKKMGVEWHLMLPFQPLRGKIGRPDLRNHRKIMIIDDTIAFTGSQNVVDTGYQRWKNRRRGLHWKDFMVRFEGPVVAGLDALFITDWYSETNELLPRGSATNFSTIGTGDLDCQVVPSGPGFPGENNLRMFNSLVYAAQEKVILVTPYFVPDDSMLYAITTAAQSGIKVELFVSEIGDQFFAYHAQRSYYEVLLDAGVIIYLYKAPTILHAKHMTIDDDVAVIGSSNMDMRSFTLDLEVSVMVRGKAFIDSLRDVEEVYRANSRELTLEEWRKRGFVVSALDNIARLTAAVQ</sequence>
<evidence type="ECO:0000256" key="9">
    <source>
        <dbReference type="ARBA" id="ARBA00023136"/>
    </source>
</evidence>
<accession>A0A2C9A1X9</accession>
<keyword evidence="16" id="KW-1185">Reference proteome</keyword>
<keyword evidence="8" id="KW-0443">Lipid metabolism</keyword>
<keyword evidence="9 13" id="KW-0472">Membrane</keyword>
<dbReference type="NCBIfam" id="TIGR04265">
    <property type="entry name" value="bac_cardiolipin"/>
    <property type="match status" value="1"/>
</dbReference>
<keyword evidence="10" id="KW-0594">Phospholipid biosynthesis</keyword>
<keyword evidence="4" id="KW-0808">Transferase</keyword>
<dbReference type="AlphaFoldDB" id="A0A2C9A1X9"/>
<keyword evidence="2" id="KW-1003">Cell membrane</keyword>
<dbReference type="InterPro" id="IPR022924">
    <property type="entry name" value="Cardiolipin_synthase"/>
</dbReference>
<dbReference type="Gene3D" id="3.30.870.10">
    <property type="entry name" value="Endonuclease Chain A"/>
    <property type="match status" value="2"/>
</dbReference>
<evidence type="ECO:0000256" key="7">
    <source>
        <dbReference type="ARBA" id="ARBA00022989"/>
    </source>
</evidence>
<keyword evidence="7 13" id="KW-1133">Transmembrane helix</keyword>
<dbReference type="Proteomes" id="UP000219440">
    <property type="component" value="Unassembled WGS sequence"/>
</dbReference>